<reference evidence="12 13" key="2">
    <citation type="submission" date="2019-01" db="EMBL/GenBank/DDBJ databases">
        <authorList>
            <person name="Li Y."/>
        </authorList>
    </citation>
    <scope>NUCLEOTIDE SEQUENCE [LARGE SCALE GENOMIC DNA]</scope>
    <source>
        <strain evidence="12 13">07D10-4-3</strain>
    </source>
</reference>
<dbReference type="InterPro" id="IPR006089">
    <property type="entry name" value="Acyl-CoA_DH_CS"/>
</dbReference>
<sequence length="380" mass="41213">MQRDFSDEVRMIDEMAERFAADIVAPRAAAIDETNTFPDDIYRQMAGQGLFGVALPEEAGGSGFGALAACAVIERLASGSGSVGNAFAIPTEFVRVLWHYGTEAQKALIPGVLDGSIIPACAVTEPDAGSDVVSMRTRAVRDGADWVISGTKAWVTFGRVADQVTVFVKTDPEAGHRGISAFIVDMKTPGISRGKSEALLGMHGLAECQLSFDDVRVPASAMLGEEGRAFKMAMENFNFSRLLMSAMALGMTQAAMDDAMAYALSRKQFGQPIFEHQAIQFMIADMSKDITAARLMIHHAARLADAGRPYALEAAQAKLFTTDMAQVHVSNALQVHGGNGYSSEYRIGRLFRDVRLSQIYEGTNQIQRIIIARNLEKQYQ</sequence>
<dbReference type="PROSITE" id="PS00072">
    <property type="entry name" value="ACYL_COA_DH_1"/>
    <property type="match status" value="1"/>
</dbReference>
<dbReference type="Gene3D" id="2.40.110.10">
    <property type="entry name" value="Butyryl-CoA Dehydrogenase, subunit A, domain 2"/>
    <property type="match status" value="1"/>
</dbReference>
<feature type="domain" description="Acyl-CoA oxidase/dehydrogenase middle" evidence="10">
    <location>
        <begin position="120"/>
        <end position="215"/>
    </location>
</feature>
<comment type="cofactor">
    <cofactor evidence="1 8">
        <name>FAD</name>
        <dbReference type="ChEBI" id="CHEBI:57692"/>
    </cofactor>
</comment>
<dbReference type="EMBL" id="SAUY01000034">
    <property type="protein sequence ID" value="RWR27180.1"/>
    <property type="molecule type" value="Genomic_DNA"/>
</dbReference>
<comment type="similarity">
    <text evidence="2 8">Belongs to the acyl-CoA dehydrogenase family.</text>
</comment>
<dbReference type="RefSeq" id="WP_128233716.1">
    <property type="nucleotide sequence ID" value="NZ_SAUY01000034.1"/>
</dbReference>
<organism evidence="12 13">
    <name type="scientific">Paenirhodobacter populi</name>
    <dbReference type="NCBI Taxonomy" id="2306993"/>
    <lineage>
        <taxon>Bacteria</taxon>
        <taxon>Pseudomonadati</taxon>
        <taxon>Pseudomonadota</taxon>
        <taxon>Alphaproteobacteria</taxon>
        <taxon>Rhodobacterales</taxon>
        <taxon>Rhodobacter group</taxon>
        <taxon>Paenirhodobacter</taxon>
    </lineage>
</organism>
<evidence type="ECO:0000256" key="7">
    <source>
        <dbReference type="ARBA" id="ARBA00067292"/>
    </source>
</evidence>
<dbReference type="PROSITE" id="PS00073">
    <property type="entry name" value="ACYL_COA_DH_2"/>
    <property type="match status" value="1"/>
</dbReference>
<keyword evidence="5 8" id="KW-0560">Oxidoreductase</keyword>
<dbReference type="SUPFAM" id="SSF47203">
    <property type="entry name" value="Acyl-CoA dehydrogenase C-terminal domain-like"/>
    <property type="match status" value="1"/>
</dbReference>
<dbReference type="InterPro" id="IPR009075">
    <property type="entry name" value="AcylCo_DH/oxidase_C"/>
</dbReference>
<evidence type="ECO:0000256" key="4">
    <source>
        <dbReference type="ARBA" id="ARBA00022827"/>
    </source>
</evidence>
<dbReference type="InterPro" id="IPR013786">
    <property type="entry name" value="AcylCoA_DH/ox_N"/>
</dbReference>
<dbReference type="GO" id="GO:0050660">
    <property type="term" value="F:flavin adenine dinucleotide binding"/>
    <property type="evidence" value="ECO:0007669"/>
    <property type="project" value="InterPro"/>
</dbReference>
<dbReference type="Pfam" id="PF00441">
    <property type="entry name" value="Acyl-CoA_dh_1"/>
    <property type="match status" value="1"/>
</dbReference>
<dbReference type="GO" id="GO:0003995">
    <property type="term" value="F:acyl-CoA dehydrogenase activity"/>
    <property type="evidence" value="ECO:0007669"/>
    <property type="project" value="InterPro"/>
</dbReference>
<evidence type="ECO:0000256" key="2">
    <source>
        <dbReference type="ARBA" id="ARBA00009347"/>
    </source>
</evidence>
<evidence type="ECO:0000256" key="5">
    <source>
        <dbReference type="ARBA" id="ARBA00023002"/>
    </source>
</evidence>
<dbReference type="InterPro" id="IPR036250">
    <property type="entry name" value="AcylCo_DH-like_C"/>
</dbReference>
<dbReference type="InterPro" id="IPR037069">
    <property type="entry name" value="AcylCoA_DH/ox_N_sf"/>
</dbReference>
<name>A0A443K338_9RHOB</name>
<evidence type="ECO:0000256" key="6">
    <source>
        <dbReference type="ARBA" id="ARBA00066361"/>
    </source>
</evidence>
<keyword evidence="4 8" id="KW-0274">FAD</keyword>
<proteinExistence type="inferred from homology"/>
<dbReference type="InterPro" id="IPR009100">
    <property type="entry name" value="AcylCoA_DH/oxidase_NM_dom_sf"/>
</dbReference>
<evidence type="ECO:0000313" key="12">
    <source>
        <dbReference type="EMBL" id="RWR27180.1"/>
    </source>
</evidence>
<evidence type="ECO:0000256" key="3">
    <source>
        <dbReference type="ARBA" id="ARBA00022630"/>
    </source>
</evidence>
<dbReference type="PIRSF" id="PIRSF016578">
    <property type="entry name" value="HsaA"/>
    <property type="match status" value="1"/>
</dbReference>
<evidence type="ECO:0000259" key="9">
    <source>
        <dbReference type="Pfam" id="PF00441"/>
    </source>
</evidence>
<evidence type="ECO:0000256" key="1">
    <source>
        <dbReference type="ARBA" id="ARBA00001974"/>
    </source>
</evidence>
<keyword evidence="3 8" id="KW-0285">Flavoprotein</keyword>
<dbReference type="Pfam" id="PF02770">
    <property type="entry name" value="Acyl-CoA_dh_M"/>
    <property type="match status" value="1"/>
</dbReference>
<dbReference type="FunFam" id="1.20.140.10:FF:000011">
    <property type="entry name" value="Medium-chain specific acyl-CoA dehydrogenase, mitochondrial"/>
    <property type="match status" value="1"/>
</dbReference>
<comment type="caution">
    <text evidence="12">The sequence shown here is derived from an EMBL/GenBank/DDBJ whole genome shotgun (WGS) entry which is preliminary data.</text>
</comment>
<evidence type="ECO:0000259" key="10">
    <source>
        <dbReference type="Pfam" id="PF02770"/>
    </source>
</evidence>
<dbReference type="Gene3D" id="1.20.140.10">
    <property type="entry name" value="Butyryl-CoA Dehydrogenase, subunit A, domain 3"/>
    <property type="match status" value="1"/>
</dbReference>
<accession>A0A443K338</accession>
<dbReference type="Pfam" id="PF02771">
    <property type="entry name" value="Acyl-CoA_dh_N"/>
    <property type="match status" value="1"/>
</dbReference>
<feature type="domain" description="Acyl-CoA dehydrogenase/oxidase C-terminal" evidence="9">
    <location>
        <begin position="230"/>
        <end position="375"/>
    </location>
</feature>
<gene>
    <name evidence="12" type="ORF">D2T29_19030</name>
</gene>
<dbReference type="Gene3D" id="1.10.540.10">
    <property type="entry name" value="Acyl-CoA dehydrogenase/oxidase, N-terminal domain"/>
    <property type="match status" value="1"/>
</dbReference>
<feature type="domain" description="Acyl-CoA dehydrogenase/oxidase N-terminal" evidence="11">
    <location>
        <begin position="6"/>
        <end position="114"/>
    </location>
</feature>
<dbReference type="AlphaFoldDB" id="A0A443K338"/>
<dbReference type="EC" id="1.3.8.11" evidence="6"/>
<dbReference type="PANTHER" id="PTHR43884">
    <property type="entry name" value="ACYL-COA DEHYDROGENASE"/>
    <property type="match status" value="1"/>
</dbReference>
<evidence type="ECO:0000313" key="13">
    <source>
        <dbReference type="Proteomes" id="UP000284451"/>
    </source>
</evidence>
<dbReference type="SUPFAM" id="SSF56645">
    <property type="entry name" value="Acyl-CoA dehydrogenase NM domain-like"/>
    <property type="match status" value="1"/>
</dbReference>
<dbReference type="InterPro" id="IPR046373">
    <property type="entry name" value="Acyl-CoA_Oxase/DH_mid-dom_sf"/>
</dbReference>
<evidence type="ECO:0000256" key="8">
    <source>
        <dbReference type="RuleBase" id="RU362125"/>
    </source>
</evidence>
<dbReference type="InterPro" id="IPR006091">
    <property type="entry name" value="Acyl-CoA_Oxase/DH_mid-dom"/>
</dbReference>
<protein>
    <recommendedName>
        <fullName evidence="7">Cyclohexane-1-carbonyl-CoA dehydrogenase</fullName>
        <ecNumber evidence="6">1.3.8.11</ecNumber>
    </recommendedName>
</protein>
<dbReference type="PANTHER" id="PTHR43884:SF12">
    <property type="entry name" value="ISOVALERYL-COA DEHYDROGENASE, MITOCHONDRIAL-RELATED"/>
    <property type="match status" value="1"/>
</dbReference>
<dbReference type="FunFam" id="2.40.110.10:FF:000009">
    <property type="entry name" value="Acyl-CoA dehydrogenase"/>
    <property type="match status" value="1"/>
</dbReference>
<evidence type="ECO:0000259" key="11">
    <source>
        <dbReference type="Pfam" id="PF02771"/>
    </source>
</evidence>
<dbReference type="Proteomes" id="UP000284451">
    <property type="component" value="Unassembled WGS sequence"/>
</dbReference>
<reference evidence="12 13" key="1">
    <citation type="submission" date="2019-01" db="EMBL/GenBank/DDBJ databases">
        <title>Sinorhodobacter populi sp. nov. isolated from the symptomatic bark tissue of Populus euramericana canker.</title>
        <authorList>
            <person name="Xu G."/>
        </authorList>
    </citation>
    <scope>NUCLEOTIDE SEQUENCE [LARGE SCALE GENOMIC DNA]</scope>
    <source>
        <strain evidence="12 13">07D10-4-3</strain>
    </source>
</reference>